<dbReference type="KEGG" id="lbt:AYR52_06330"/>
<keyword evidence="2" id="KW-1185">Reference proteome</keyword>
<dbReference type="InterPro" id="IPR011047">
    <property type="entry name" value="Quinoprotein_ADH-like_sf"/>
</dbReference>
<dbReference type="STRING" id="375175.AYR53_11000"/>
<dbReference type="GeneID" id="42982788"/>
<evidence type="ECO:0000313" key="1">
    <source>
        <dbReference type="EMBL" id="ANK63246.1"/>
    </source>
</evidence>
<dbReference type="Proteomes" id="UP000078582">
    <property type="component" value="Chromosome"/>
</dbReference>
<dbReference type="OrthoDB" id="2057846at2"/>
<name>A0A192H5I3_9LACO</name>
<protein>
    <submittedName>
        <fullName evidence="1">Uncharacterized protein</fullName>
    </submittedName>
</protein>
<proteinExistence type="predicted"/>
<dbReference type="RefSeq" id="WP_068225179.1">
    <property type="nucleotide sequence ID" value="NZ_CP014623.1"/>
</dbReference>
<dbReference type="Pfam" id="PF25857">
    <property type="entry name" value="DUF7957"/>
    <property type="match status" value="1"/>
</dbReference>
<dbReference type="EMBL" id="CP014873">
    <property type="protein sequence ID" value="ANK63246.1"/>
    <property type="molecule type" value="Genomic_DNA"/>
</dbReference>
<accession>A0A192H5I3</accession>
<evidence type="ECO:0000313" key="2">
    <source>
        <dbReference type="Proteomes" id="UP000078582"/>
    </source>
</evidence>
<organism evidence="1 2">
    <name type="scientific">Loigolactobacillus backii</name>
    <dbReference type="NCBI Taxonomy" id="375175"/>
    <lineage>
        <taxon>Bacteria</taxon>
        <taxon>Bacillati</taxon>
        <taxon>Bacillota</taxon>
        <taxon>Bacilli</taxon>
        <taxon>Lactobacillales</taxon>
        <taxon>Lactobacillaceae</taxon>
        <taxon>Loigolactobacillus</taxon>
    </lineage>
</organism>
<sequence length="120" mass="13778">MEKQISYINNELTVNEHKLIFDYDVAQYRCDGEQVFVRLEIPTGIKLTRSAVRNVFAISRTGQIIWRLPIPVLKEFPKFSPLPITSIFLKDEALFATDFMGRIFRLNKNTGEGKIVGATK</sequence>
<reference evidence="1 2" key="1">
    <citation type="submission" date="2016-03" db="EMBL/GenBank/DDBJ databases">
        <title>Pediococcus and Lactobacillus from brewery environment - whole genome sequencing and assembly.</title>
        <authorList>
            <person name="Behr J."/>
            <person name="Geissler A.J."/>
            <person name="Vogel R.F."/>
        </authorList>
    </citation>
    <scope>NUCLEOTIDE SEQUENCE [LARGE SCALE GENOMIC DNA]</scope>
    <source>
        <strain evidence="1 2">TMW 1.1989</strain>
    </source>
</reference>
<dbReference type="SUPFAM" id="SSF50998">
    <property type="entry name" value="Quinoprotein alcohol dehydrogenase-like"/>
    <property type="match status" value="1"/>
</dbReference>
<dbReference type="AlphaFoldDB" id="A0A192H5I3"/>
<dbReference type="InterPro" id="IPR058263">
    <property type="entry name" value="DUF7957"/>
</dbReference>
<gene>
    <name evidence="1" type="ORF">AYR53_11000</name>
</gene>